<evidence type="ECO:0000256" key="2">
    <source>
        <dbReference type="ARBA" id="ARBA00023157"/>
    </source>
</evidence>
<dbReference type="Pfam" id="PF04043">
    <property type="entry name" value="PMEI"/>
    <property type="match status" value="1"/>
</dbReference>
<evidence type="ECO:0000259" key="5">
    <source>
        <dbReference type="SMART" id="SM00856"/>
    </source>
</evidence>
<evidence type="ECO:0000256" key="1">
    <source>
        <dbReference type="ARBA" id="ARBA00022729"/>
    </source>
</evidence>
<dbReference type="CDD" id="cd14859">
    <property type="entry name" value="PMEI_like"/>
    <property type="match status" value="1"/>
</dbReference>
<dbReference type="Gramene" id="BGIOSGA015888-TA">
    <property type="protein sequence ID" value="BGIOSGA015888-PA"/>
    <property type="gene ID" value="BGIOSGA015888"/>
</dbReference>
<dbReference type="AlphaFoldDB" id="A2XQC2"/>
<accession>A2XQC2</accession>
<evidence type="ECO:0000313" key="7">
    <source>
        <dbReference type="Proteomes" id="UP000007015"/>
    </source>
</evidence>
<comment type="similarity">
    <text evidence="3">Belongs to the PMEI family.</text>
</comment>
<keyword evidence="1 4" id="KW-0732">Signal</keyword>
<dbReference type="SMART" id="SM00856">
    <property type="entry name" value="PMEI"/>
    <property type="match status" value="1"/>
</dbReference>
<proteinExistence type="inferred from homology"/>
<evidence type="ECO:0000256" key="4">
    <source>
        <dbReference type="SAM" id="SignalP"/>
    </source>
</evidence>
<sequence>MAPAGCCLLLVLLIAAGGRAAANSAAAVATTNNKPQQLVQSTCNSTTYYDVCVAALAADPSISTAADVRGLCAIAVSAAATNASAAGASLLASAAAYQSQPQAPLLRACAARYADARQALISAQEAIKEEAYDYAFVHVSAAAQYPTMCRALFRRASSQQRAYPSDLAKREEDLIRCPIAVWSCCRHLPACVAGEAGGVEVNIFQIVARVHNKLRMTVRELRARMATGVHRSTFLYVQDQANAS</sequence>
<dbReference type="NCBIfam" id="TIGR01614">
    <property type="entry name" value="PME_inhib"/>
    <property type="match status" value="1"/>
</dbReference>
<dbReference type="PANTHER" id="PTHR35357:SF8">
    <property type="entry name" value="OS01G0111000 PROTEIN"/>
    <property type="match status" value="1"/>
</dbReference>
<dbReference type="SUPFAM" id="SSF101148">
    <property type="entry name" value="Plant invertase/pectin methylesterase inhibitor"/>
    <property type="match status" value="1"/>
</dbReference>
<keyword evidence="2" id="KW-1015">Disulfide bond</keyword>
<dbReference type="STRING" id="39946.A2XQC2"/>
<name>A2XQC2_ORYSI</name>
<protein>
    <recommendedName>
        <fullName evidence="5">Pectinesterase inhibitor domain-containing protein</fullName>
    </recommendedName>
</protein>
<dbReference type="PANTHER" id="PTHR35357">
    <property type="entry name" value="OS02G0537100 PROTEIN"/>
    <property type="match status" value="1"/>
</dbReference>
<gene>
    <name evidence="6" type="ORF">OsI_14832</name>
</gene>
<dbReference type="Proteomes" id="UP000007015">
    <property type="component" value="Chromosome 4"/>
</dbReference>
<dbReference type="Gene3D" id="1.20.140.40">
    <property type="entry name" value="Invertase/pectin methylesterase inhibitor family protein"/>
    <property type="match status" value="1"/>
</dbReference>
<dbReference type="HOGENOM" id="CLU_033761_5_1_1"/>
<keyword evidence="7" id="KW-1185">Reference proteome</keyword>
<dbReference type="InterPro" id="IPR006501">
    <property type="entry name" value="Pectinesterase_inhib_dom"/>
</dbReference>
<evidence type="ECO:0000313" key="6">
    <source>
        <dbReference type="EMBL" id="EAY93032.1"/>
    </source>
</evidence>
<dbReference type="GO" id="GO:0004857">
    <property type="term" value="F:enzyme inhibitor activity"/>
    <property type="evidence" value="ECO:0007669"/>
    <property type="project" value="InterPro"/>
</dbReference>
<feature type="chain" id="PRO_5002648111" description="Pectinesterase inhibitor domain-containing protein" evidence="4">
    <location>
        <begin position="21"/>
        <end position="244"/>
    </location>
</feature>
<feature type="domain" description="Pectinesterase inhibitor" evidence="5">
    <location>
        <begin position="34"/>
        <end position="181"/>
    </location>
</feature>
<feature type="signal peptide" evidence="4">
    <location>
        <begin position="1"/>
        <end position="20"/>
    </location>
</feature>
<evidence type="ECO:0000256" key="3">
    <source>
        <dbReference type="ARBA" id="ARBA00038471"/>
    </source>
</evidence>
<dbReference type="InterPro" id="IPR035513">
    <property type="entry name" value="Invertase/methylesterase_inhib"/>
</dbReference>
<dbReference type="EMBL" id="CM000129">
    <property type="protein sequence ID" value="EAY93032.1"/>
    <property type="molecule type" value="Genomic_DNA"/>
</dbReference>
<reference evidence="6 7" key="1">
    <citation type="journal article" date="2005" name="PLoS Biol.">
        <title>The genomes of Oryza sativa: a history of duplications.</title>
        <authorList>
            <person name="Yu J."/>
            <person name="Wang J."/>
            <person name="Lin W."/>
            <person name="Li S."/>
            <person name="Li H."/>
            <person name="Zhou J."/>
            <person name="Ni P."/>
            <person name="Dong W."/>
            <person name="Hu S."/>
            <person name="Zeng C."/>
            <person name="Zhang J."/>
            <person name="Zhang Y."/>
            <person name="Li R."/>
            <person name="Xu Z."/>
            <person name="Li S."/>
            <person name="Li X."/>
            <person name="Zheng H."/>
            <person name="Cong L."/>
            <person name="Lin L."/>
            <person name="Yin J."/>
            <person name="Geng J."/>
            <person name="Li G."/>
            <person name="Shi J."/>
            <person name="Liu J."/>
            <person name="Lv H."/>
            <person name="Li J."/>
            <person name="Wang J."/>
            <person name="Deng Y."/>
            <person name="Ran L."/>
            <person name="Shi X."/>
            <person name="Wang X."/>
            <person name="Wu Q."/>
            <person name="Li C."/>
            <person name="Ren X."/>
            <person name="Wang J."/>
            <person name="Wang X."/>
            <person name="Li D."/>
            <person name="Liu D."/>
            <person name="Zhang X."/>
            <person name="Ji Z."/>
            <person name="Zhao W."/>
            <person name="Sun Y."/>
            <person name="Zhang Z."/>
            <person name="Bao J."/>
            <person name="Han Y."/>
            <person name="Dong L."/>
            <person name="Ji J."/>
            <person name="Chen P."/>
            <person name="Wu S."/>
            <person name="Liu J."/>
            <person name="Xiao Y."/>
            <person name="Bu D."/>
            <person name="Tan J."/>
            <person name="Yang L."/>
            <person name="Ye C."/>
            <person name="Zhang J."/>
            <person name="Xu J."/>
            <person name="Zhou Y."/>
            <person name="Yu Y."/>
            <person name="Zhang B."/>
            <person name="Zhuang S."/>
            <person name="Wei H."/>
            <person name="Liu B."/>
            <person name="Lei M."/>
            <person name="Yu H."/>
            <person name="Li Y."/>
            <person name="Xu H."/>
            <person name="Wei S."/>
            <person name="He X."/>
            <person name="Fang L."/>
            <person name="Zhang Z."/>
            <person name="Zhang Y."/>
            <person name="Huang X."/>
            <person name="Su Z."/>
            <person name="Tong W."/>
            <person name="Li J."/>
            <person name="Tong Z."/>
            <person name="Li S."/>
            <person name="Ye J."/>
            <person name="Wang L."/>
            <person name="Fang L."/>
            <person name="Lei T."/>
            <person name="Chen C."/>
            <person name="Chen H."/>
            <person name="Xu Z."/>
            <person name="Li H."/>
            <person name="Huang H."/>
            <person name="Zhang F."/>
            <person name="Xu H."/>
            <person name="Li N."/>
            <person name="Zhao C."/>
            <person name="Li S."/>
            <person name="Dong L."/>
            <person name="Huang Y."/>
            <person name="Li L."/>
            <person name="Xi Y."/>
            <person name="Qi Q."/>
            <person name="Li W."/>
            <person name="Zhang B."/>
            <person name="Hu W."/>
            <person name="Zhang Y."/>
            <person name="Tian X."/>
            <person name="Jiao Y."/>
            <person name="Liang X."/>
            <person name="Jin J."/>
            <person name="Gao L."/>
            <person name="Zheng W."/>
            <person name="Hao B."/>
            <person name="Liu S."/>
            <person name="Wang W."/>
            <person name="Yuan L."/>
            <person name="Cao M."/>
            <person name="McDermott J."/>
            <person name="Samudrala R."/>
            <person name="Wang J."/>
            <person name="Wong G.K."/>
            <person name="Yang H."/>
        </authorList>
    </citation>
    <scope>NUCLEOTIDE SEQUENCE [LARGE SCALE GENOMIC DNA]</scope>
    <source>
        <strain evidence="7">cv. 93-11</strain>
    </source>
</reference>
<organism evidence="6 7">
    <name type="scientific">Oryza sativa subsp. indica</name>
    <name type="common">Rice</name>
    <dbReference type="NCBI Taxonomy" id="39946"/>
    <lineage>
        <taxon>Eukaryota</taxon>
        <taxon>Viridiplantae</taxon>
        <taxon>Streptophyta</taxon>
        <taxon>Embryophyta</taxon>
        <taxon>Tracheophyta</taxon>
        <taxon>Spermatophyta</taxon>
        <taxon>Magnoliopsida</taxon>
        <taxon>Liliopsida</taxon>
        <taxon>Poales</taxon>
        <taxon>Poaceae</taxon>
        <taxon>BOP clade</taxon>
        <taxon>Oryzoideae</taxon>
        <taxon>Oryzeae</taxon>
        <taxon>Oryzinae</taxon>
        <taxon>Oryza</taxon>
        <taxon>Oryza sativa</taxon>
    </lineage>
</organism>